<dbReference type="GO" id="GO:0003723">
    <property type="term" value="F:RNA binding"/>
    <property type="evidence" value="ECO:0007669"/>
    <property type="project" value="UniProtKB-UniRule"/>
</dbReference>
<accession>A0AAV1UD50</accession>
<reference evidence="4" key="1">
    <citation type="submission" date="2024-01" db="EMBL/GenBank/DDBJ databases">
        <authorList>
            <person name="Webb A."/>
        </authorList>
    </citation>
    <scope>NUCLEOTIDE SEQUENCE</scope>
    <source>
        <strain evidence="4">Pm1</strain>
    </source>
</reference>
<gene>
    <name evidence="4" type="ORF">PM001_LOCUS17650</name>
</gene>
<dbReference type="SUPFAM" id="SSF54791">
    <property type="entry name" value="Eukaryotic type KH-domain (KH-domain type I)"/>
    <property type="match status" value="1"/>
</dbReference>
<dbReference type="InterPro" id="IPR036612">
    <property type="entry name" value="KH_dom_type_1_sf"/>
</dbReference>
<feature type="region of interest" description="Disordered" evidence="2">
    <location>
        <begin position="190"/>
        <end position="224"/>
    </location>
</feature>
<comment type="caution">
    <text evidence="4">The sequence shown here is derived from an EMBL/GenBank/DDBJ whole genome shotgun (WGS) entry which is preliminary data.</text>
</comment>
<evidence type="ECO:0000313" key="5">
    <source>
        <dbReference type="Proteomes" id="UP001162060"/>
    </source>
</evidence>
<dbReference type="AlphaFoldDB" id="A0AAV1UD50"/>
<dbReference type="Proteomes" id="UP001162060">
    <property type="component" value="Unassembled WGS sequence"/>
</dbReference>
<feature type="compositionally biased region" description="Polar residues" evidence="2">
    <location>
        <begin position="196"/>
        <end position="209"/>
    </location>
</feature>
<evidence type="ECO:0000313" key="4">
    <source>
        <dbReference type="EMBL" id="CAK7932500.1"/>
    </source>
</evidence>
<evidence type="ECO:0000256" key="1">
    <source>
        <dbReference type="PROSITE-ProRule" id="PRU00117"/>
    </source>
</evidence>
<dbReference type="InterPro" id="IPR021869">
    <property type="entry name" value="RNase_Zc3h12_NYN"/>
</dbReference>
<evidence type="ECO:0000256" key="2">
    <source>
        <dbReference type="SAM" id="MobiDB-lite"/>
    </source>
</evidence>
<dbReference type="Pfam" id="PF11977">
    <property type="entry name" value="RNase_Zc3h12a"/>
    <property type="match status" value="1"/>
</dbReference>
<dbReference type="PROSITE" id="PS50084">
    <property type="entry name" value="KH_TYPE_1"/>
    <property type="match status" value="1"/>
</dbReference>
<proteinExistence type="predicted"/>
<feature type="compositionally biased region" description="Acidic residues" evidence="2">
    <location>
        <begin position="210"/>
        <end position="224"/>
    </location>
</feature>
<sequence>MAKVEECVVVIDGANVACQKDGNICIPKLAAAIQFFQSLQRTAGDYPIKCVAFAPNFWLNAKPPSSSSGGCRDDSSAIGTDGLVLLKELVQNDAVILTPSHAHDDLYVIDYAVKYDGFIVTNDMFRDHVSNKRSFHGKNLTRNWARSHCVDFTFVGKEFMPNPRAMERVLSFQPSARSDSPLASAVPLGAARKNSTEAPKSSLQKTISSDDGDQGEGDDDVDEDGMVIDHAGARRRKNIDLSEVTYYTLPRELLPMLHGEGGITMEKFQEYTGTHIVLPCYTVLGSPMTRPMSDVLTLSIYGSETSRQQAVGYLDAFLLEMQQKAQYAFQRQQQQQQLSYQVHPTMVYPQQQQQNRTVNGDTCTQDDHLMEIDF</sequence>
<protein>
    <recommendedName>
        <fullName evidence="3">RNase NYN domain-containing protein</fullName>
    </recommendedName>
</protein>
<keyword evidence="1" id="KW-0694">RNA-binding</keyword>
<feature type="domain" description="RNase NYN" evidence="3">
    <location>
        <begin position="8"/>
        <end position="163"/>
    </location>
</feature>
<evidence type="ECO:0000259" key="3">
    <source>
        <dbReference type="Pfam" id="PF11977"/>
    </source>
</evidence>
<dbReference type="Gene3D" id="3.40.50.11980">
    <property type="match status" value="1"/>
</dbReference>
<dbReference type="EMBL" id="CAKLBY020000190">
    <property type="protein sequence ID" value="CAK7932500.1"/>
    <property type="molecule type" value="Genomic_DNA"/>
</dbReference>
<organism evidence="4 5">
    <name type="scientific">Peronospora matthiolae</name>
    <dbReference type="NCBI Taxonomy" id="2874970"/>
    <lineage>
        <taxon>Eukaryota</taxon>
        <taxon>Sar</taxon>
        <taxon>Stramenopiles</taxon>
        <taxon>Oomycota</taxon>
        <taxon>Peronosporomycetes</taxon>
        <taxon>Peronosporales</taxon>
        <taxon>Peronosporaceae</taxon>
        <taxon>Peronospora</taxon>
    </lineage>
</organism>
<name>A0AAV1UD50_9STRA</name>